<proteinExistence type="inferred from homology"/>
<feature type="domain" description="CCDC22 N-terminal" evidence="4">
    <location>
        <begin position="53"/>
        <end position="118"/>
    </location>
</feature>
<dbReference type="PANTHER" id="PTHR15668">
    <property type="entry name" value="JM1 PROTEIN"/>
    <property type="match status" value="1"/>
</dbReference>
<dbReference type="GO" id="GO:2000060">
    <property type="term" value="P:positive regulation of ubiquitin-dependent protein catabolic process"/>
    <property type="evidence" value="ECO:0007669"/>
    <property type="project" value="TreeGrafter"/>
</dbReference>
<dbReference type="STRING" id="65357.A0A024GN72"/>
<dbReference type="EMBL" id="CAIX01000210">
    <property type="protein sequence ID" value="CCI48238.1"/>
    <property type="molecule type" value="Genomic_DNA"/>
</dbReference>
<evidence type="ECO:0000256" key="2">
    <source>
        <dbReference type="SAM" id="Coils"/>
    </source>
</evidence>
<dbReference type="InterPro" id="IPR048349">
    <property type="entry name" value="CCDC22_N"/>
</dbReference>
<dbReference type="GO" id="GO:0097602">
    <property type="term" value="F:cullin family protein binding"/>
    <property type="evidence" value="ECO:0007669"/>
    <property type="project" value="TreeGrafter"/>
</dbReference>
<gene>
    <name evidence="5" type="ORF">BN9_093000</name>
</gene>
<dbReference type="InParanoid" id="A0A024GN72"/>
<dbReference type="InterPro" id="IPR048348">
    <property type="entry name" value="CCDC22_CC"/>
</dbReference>
<feature type="coiled-coil region" evidence="2">
    <location>
        <begin position="365"/>
        <end position="392"/>
    </location>
</feature>
<dbReference type="AlphaFoldDB" id="A0A024GN72"/>
<comment type="similarity">
    <text evidence="1">Belongs to the CCDC22 family.</text>
</comment>
<reference evidence="5 6" key="1">
    <citation type="submission" date="2012-05" db="EMBL/GenBank/DDBJ databases">
        <title>Recombination and specialization in a pathogen metapopulation.</title>
        <authorList>
            <person name="Gardiner A."/>
            <person name="Kemen E."/>
            <person name="Schultz-Larsen T."/>
            <person name="MacLean D."/>
            <person name="Van Oosterhout C."/>
            <person name="Jones J.D.G."/>
        </authorList>
    </citation>
    <scope>NUCLEOTIDE SEQUENCE [LARGE SCALE GENOMIC DNA]</scope>
    <source>
        <strain evidence="5 6">Ac Nc2</strain>
    </source>
</reference>
<dbReference type="PANTHER" id="PTHR15668:SF4">
    <property type="entry name" value="COILED-COIL DOMAIN-CONTAINING PROTEIN 22"/>
    <property type="match status" value="1"/>
</dbReference>
<accession>A0A024GN72</accession>
<keyword evidence="6" id="KW-1185">Reference proteome</keyword>
<sequence>MPVGVAQRNQNLCDFVLEFETVVIITAKLLSIISFQSKRSHYLPHSHRNILEVTQCLVKSEHKDAYTLPTSVAARHRLGAELAQLIKEIGYTGECGYNHFLYPNEKETFELFSWLVGQVNPSAESYGSDATNQENTLERTAPGHKMLTSLGLQFSKQEMPEEGFLSGNSIKICLQSWKKQKTFYAWPNTQIPALHGYQKLASRTGFLPRTSWHKGTICSKIFDQDGAPPDLFDGLPLEACRITSLSETLMLNTNSSGPLENVLLSENLISYGSDEEIMSCIEAHSSSHDTMSSDHDPKEEVSDEKVFFTDTIQDFKSIDVDHPSLSATQEHVPRDCSLVVCGLEVDPAQTMMDRMRLAQSQSNSMEEVGDTLQEEEKQIEIIKERIAEIQRSGHTLQREVSQYRKLVKMIVDPESNIGSLKVLRDRTESQLFTFTKEWEQHQERLSEKETVLEIKRQDHQRDHNHLIMCLKRVRRELKQAKLVLQEKTKALQEVEDIYQHFPKTKLTRKGYINGILEVIKQIHKQKQEILNIIQDIRSVQKQLNLQAEKLKRVETMGDEKLFRVALTSLDSAQPNPFTSATTSSTVVSLLFPSASSDKPSIELGNKSLLIENYRKFTEIRQSYEELFCLIDRIGKAEDGSRGLRNWVSQAESRDSGRFLQHITNDIASIRKENEELLRTCCESPVL</sequence>
<dbReference type="Pfam" id="PF05667">
    <property type="entry name" value="CCDC22_CC"/>
    <property type="match status" value="1"/>
</dbReference>
<evidence type="ECO:0000259" key="4">
    <source>
        <dbReference type="Pfam" id="PF21674"/>
    </source>
</evidence>
<dbReference type="InterPro" id="IPR008530">
    <property type="entry name" value="CCDC22"/>
</dbReference>
<dbReference type="Proteomes" id="UP000053237">
    <property type="component" value="Unassembled WGS sequence"/>
</dbReference>
<evidence type="ECO:0000256" key="1">
    <source>
        <dbReference type="ARBA" id="ARBA00006438"/>
    </source>
</evidence>
<comment type="caution">
    <text evidence="5">The sequence shown here is derived from an EMBL/GenBank/DDBJ whole genome shotgun (WGS) entry which is preliminary data.</text>
</comment>
<keyword evidence="2" id="KW-0175">Coiled coil</keyword>
<protein>
    <submittedName>
        <fullName evidence="5">Uncharacterized protein</fullName>
    </submittedName>
</protein>
<dbReference type="OrthoDB" id="10266736at2759"/>
<dbReference type="Pfam" id="PF21674">
    <property type="entry name" value="CCDC22_N"/>
    <property type="match status" value="1"/>
</dbReference>
<feature type="coiled-coil region" evidence="2">
    <location>
        <begin position="470"/>
        <end position="497"/>
    </location>
</feature>
<evidence type="ECO:0000259" key="3">
    <source>
        <dbReference type="Pfam" id="PF05667"/>
    </source>
</evidence>
<evidence type="ECO:0000313" key="5">
    <source>
        <dbReference type="EMBL" id="CCI48238.1"/>
    </source>
</evidence>
<organism evidence="5 6">
    <name type="scientific">Albugo candida</name>
    <dbReference type="NCBI Taxonomy" id="65357"/>
    <lineage>
        <taxon>Eukaryota</taxon>
        <taxon>Sar</taxon>
        <taxon>Stramenopiles</taxon>
        <taxon>Oomycota</taxon>
        <taxon>Peronosporomycetes</taxon>
        <taxon>Albuginales</taxon>
        <taxon>Albuginaceae</taxon>
        <taxon>Albugo</taxon>
    </lineage>
</organism>
<evidence type="ECO:0000313" key="6">
    <source>
        <dbReference type="Proteomes" id="UP000053237"/>
    </source>
</evidence>
<feature type="domain" description="CCDC22 coiled-coil" evidence="3">
    <location>
        <begin position="360"/>
        <end position="565"/>
    </location>
</feature>
<name>A0A024GN72_9STRA</name>